<evidence type="ECO:0000313" key="2">
    <source>
        <dbReference type="EMBL" id="BCU03863.1"/>
    </source>
</evidence>
<reference evidence="2" key="1">
    <citation type="submission" date="2021-04" db="EMBL/GenBank/DDBJ databases">
        <title>Draft Genome Sequence of Pandoravirus japonicus, Isolated from the Sabaishi River of Niigata, Japan.</title>
        <authorList>
            <person name="Hosokawa N."/>
            <person name="Takahashi H."/>
            <person name="Aoki K."/>
            <person name="Takemura M."/>
        </authorList>
    </citation>
    <scope>NUCLEOTIDE SEQUENCE</scope>
</reference>
<accession>A0A811BPF8</accession>
<sequence>MSLGRGQAPTLLADDLGGGRSERAWSDEPMGNQESASVESVSGRLVPSSPNLVIASGRAPWVRGPRKTDKRRPPICLR</sequence>
<organism evidence="2 3">
    <name type="scientific">Pandoravirus japonicus</name>
    <dbReference type="NCBI Taxonomy" id="2823154"/>
    <lineage>
        <taxon>Viruses</taxon>
        <taxon>Pandoravirus</taxon>
    </lineage>
</organism>
<dbReference type="Proteomes" id="UP001253637">
    <property type="component" value="Segment"/>
</dbReference>
<evidence type="ECO:0000313" key="3">
    <source>
        <dbReference type="Proteomes" id="UP001253637"/>
    </source>
</evidence>
<protein>
    <submittedName>
        <fullName evidence="2">Uncharacterized protein</fullName>
    </submittedName>
</protein>
<evidence type="ECO:0000256" key="1">
    <source>
        <dbReference type="SAM" id="MobiDB-lite"/>
    </source>
</evidence>
<name>A0A811BPF8_9VIRU</name>
<dbReference type="EMBL" id="LC625835">
    <property type="protein sequence ID" value="BCU03863.1"/>
    <property type="molecule type" value="Genomic_DNA"/>
</dbReference>
<proteinExistence type="predicted"/>
<feature type="region of interest" description="Disordered" evidence="1">
    <location>
        <begin position="1"/>
        <end position="50"/>
    </location>
</feature>